<evidence type="ECO:0000313" key="3">
    <source>
        <dbReference type="Proteomes" id="UP001054889"/>
    </source>
</evidence>
<keyword evidence="3" id="KW-1185">Reference proteome</keyword>
<reference evidence="2" key="2">
    <citation type="submission" date="2021-12" db="EMBL/GenBank/DDBJ databases">
        <title>Resequencing data analysis of finger millet.</title>
        <authorList>
            <person name="Hatakeyama M."/>
            <person name="Aluri S."/>
            <person name="Balachadran M.T."/>
            <person name="Sivarajan S.R."/>
            <person name="Poveda L."/>
            <person name="Shimizu-Inatsugi R."/>
            <person name="Schlapbach R."/>
            <person name="Sreeman S.M."/>
            <person name="Shimizu K.K."/>
        </authorList>
    </citation>
    <scope>NUCLEOTIDE SEQUENCE</scope>
</reference>
<dbReference type="EMBL" id="BQKI01000080">
    <property type="protein sequence ID" value="GJN28176.1"/>
    <property type="molecule type" value="Genomic_DNA"/>
</dbReference>
<proteinExistence type="predicted"/>
<dbReference type="Proteomes" id="UP001054889">
    <property type="component" value="Unassembled WGS sequence"/>
</dbReference>
<comment type="caution">
    <text evidence="2">The sequence shown here is derived from an EMBL/GenBank/DDBJ whole genome shotgun (WGS) entry which is preliminary data.</text>
</comment>
<dbReference type="AlphaFoldDB" id="A0AAV5F024"/>
<evidence type="ECO:0000313" key="2">
    <source>
        <dbReference type="EMBL" id="GJN28176.1"/>
    </source>
</evidence>
<sequence length="187" mass="21387">MLVQACPKEIYEDNVDFDSCATLVVEQNSEINAMSTRMSDDTQEVDVVQHMCMNEPEVVKGQADTGEVNEIIIEELDNVDYNGLYEQDILHEDEDVEEDDNNDEPNNPAPNEWNRRDKATMDVADTHHSCWEYGSSFIHINQGRCRPPVRRNATEEEKGRKGLDILSDGYWSKLDGLTLISDHLKKL</sequence>
<organism evidence="2 3">
    <name type="scientific">Eleusine coracana subsp. coracana</name>
    <dbReference type="NCBI Taxonomy" id="191504"/>
    <lineage>
        <taxon>Eukaryota</taxon>
        <taxon>Viridiplantae</taxon>
        <taxon>Streptophyta</taxon>
        <taxon>Embryophyta</taxon>
        <taxon>Tracheophyta</taxon>
        <taxon>Spermatophyta</taxon>
        <taxon>Magnoliopsida</taxon>
        <taxon>Liliopsida</taxon>
        <taxon>Poales</taxon>
        <taxon>Poaceae</taxon>
        <taxon>PACMAD clade</taxon>
        <taxon>Chloridoideae</taxon>
        <taxon>Cynodonteae</taxon>
        <taxon>Eleusininae</taxon>
        <taxon>Eleusine</taxon>
    </lineage>
</organism>
<name>A0AAV5F024_ELECO</name>
<accession>A0AAV5F024</accession>
<evidence type="ECO:0000256" key="1">
    <source>
        <dbReference type="SAM" id="MobiDB-lite"/>
    </source>
</evidence>
<protein>
    <submittedName>
        <fullName evidence="2">Uncharacterized protein</fullName>
    </submittedName>
</protein>
<reference evidence="2" key="1">
    <citation type="journal article" date="2018" name="DNA Res.">
        <title>Multiple hybrid de novo genome assembly of finger millet, an orphan allotetraploid crop.</title>
        <authorList>
            <person name="Hatakeyama M."/>
            <person name="Aluri S."/>
            <person name="Balachadran M.T."/>
            <person name="Sivarajan S.R."/>
            <person name="Patrignani A."/>
            <person name="Gruter S."/>
            <person name="Poveda L."/>
            <person name="Shimizu-Inatsugi R."/>
            <person name="Baeten J."/>
            <person name="Francoijs K.J."/>
            <person name="Nataraja K.N."/>
            <person name="Reddy Y.A.N."/>
            <person name="Phadnis S."/>
            <person name="Ravikumar R.L."/>
            <person name="Schlapbach R."/>
            <person name="Sreeman S.M."/>
            <person name="Shimizu K.K."/>
        </authorList>
    </citation>
    <scope>NUCLEOTIDE SEQUENCE</scope>
</reference>
<feature type="region of interest" description="Disordered" evidence="1">
    <location>
        <begin position="93"/>
        <end position="117"/>
    </location>
</feature>
<gene>
    <name evidence="2" type="primary">gb16271</name>
    <name evidence="2" type="ORF">PR202_gb16271</name>
</gene>
<feature type="compositionally biased region" description="Acidic residues" evidence="1">
    <location>
        <begin position="93"/>
        <end position="103"/>
    </location>
</feature>